<accession>A0A7G5H2X4</accession>
<name>A0A7G5H2X4_9BACT</name>
<evidence type="ECO:0000256" key="1">
    <source>
        <dbReference type="SAM" id="SignalP"/>
    </source>
</evidence>
<sequence length="129" mass="14216">MKKVTILLFISFYLISSCTQSISPTTVFDVVGSYELTEYQTTSLIDETPTGTVSITQVDNQHVNILVKGTSGKTKINYSYSNVTVVAYDKEAYSLQYKGKQIGLAGNDGISRYVSLYPTTTITIQAVEF</sequence>
<dbReference type="RefSeq" id="WP_182462848.1">
    <property type="nucleotide sequence ID" value="NZ_CP059732.1"/>
</dbReference>
<reference evidence="2 3" key="1">
    <citation type="submission" date="2020-07" db="EMBL/GenBank/DDBJ databases">
        <title>Spirosoma foliorum sp. nov., isolated from the leaves on the Nejang mountain Korea, Republic of.</title>
        <authorList>
            <person name="Ho H."/>
            <person name="Lee Y.-J."/>
            <person name="Nurcahyanto D.-A."/>
            <person name="Kim S.-G."/>
        </authorList>
    </citation>
    <scope>NUCLEOTIDE SEQUENCE [LARGE SCALE GENOMIC DNA]</scope>
    <source>
        <strain evidence="2 3">PL0136</strain>
    </source>
</reference>
<dbReference type="AlphaFoldDB" id="A0A7G5H2X4"/>
<keyword evidence="1" id="KW-0732">Signal</keyword>
<gene>
    <name evidence="2" type="ORF">H3H32_11535</name>
</gene>
<dbReference type="Proteomes" id="UP000515369">
    <property type="component" value="Chromosome"/>
</dbReference>
<feature type="signal peptide" evidence="1">
    <location>
        <begin position="1"/>
        <end position="22"/>
    </location>
</feature>
<evidence type="ECO:0000313" key="3">
    <source>
        <dbReference type="Proteomes" id="UP000515369"/>
    </source>
</evidence>
<keyword evidence="3" id="KW-1185">Reference proteome</keyword>
<organism evidence="2 3">
    <name type="scientific">Spirosoma foliorum</name>
    <dbReference type="NCBI Taxonomy" id="2710596"/>
    <lineage>
        <taxon>Bacteria</taxon>
        <taxon>Pseudomonadati</taxon>
        <taxon>Bacteroidota</taxon>
        <taxon>Cytophagia</taxon>
        <taxon>Cytophagales</taxon>
        <taxon>Cytophagaceae</taxon>
        <taxon>Spirosoma</taxon>
    </lineage>
</organism>
<feature type="chain" id="PRO_5028822599" description="Lipocalin-like domain-containing protein" evidence="1">
    <location>
        <begin position="23"/>
        <end position="129"/>
    </location>
</feature>
<dbReference type="KEGG" id="sfol:H3H32_11535"/>
<evidence type="ECO:0008006" key="4">
    <source>
        <dbReference type="Google" id="ProtNLM"/>
    </source>
</evidence>
<proteinExistence type="predicted"/>
<dbReference type="PROSITE" id="PS51257">
    <property type="entry name" value="PROKAR_LIPOPROTEIN"/>
    <property type="match status" value="1"/>
</dbReference>
<dbReference type="EMBL" id="CP059732">
    <property type="protein sequence ID" value="QMW05466.1"/>
    <property type="molecule type" value="Genomic_DNA"/>
</dbReference>
<protein>
    <recommendedName>
        <fullName evidence="4">Lipocalin-like domain-containing protein</fullName>
    </recommendedName>
</protein>
<evidence type="ECO:0000313" key="2">
    <source>
        <dbReference type="EMBL" id="QMW05466.1"/>
    </source>
</evidence>